<evidence type="ECO:0000256" key="3">
    <source>
        <dbReference type="ARBA" id="ARBA00022801"/>
    </source>
</evidence>
<gene>
    <name evidence="6" type="ORF">ANBU17_18460</name>
</gene>
<proteinExistence type="predicted"/>
<keyword evidence="2" id="KW-0479">Metal-binding</keyword>
<dbReference type="GO" id="GO:0016788">
    <property type="term" value="F:hydrolase activity, acting on ester bonds"/>
    <property type="evidence" value="ECO:0007669"/>
    <property type="project" value="InterPro"/>
</dbReference>
<evidence type="ECO:0000313" key="7">
    <source>
        <dbReference type="Proteomes" id="UP000613208"/>
    </source>
</evidence>
<keyword evidence="7" id="KW-1185">Reference proteome</keyword>
<dbReference type="Gene3D" id="3.40.630.10">
    <property type="entry name" value="Zn peptidases"/>
    <property type="match status" value="1"/>
</dbReference>
<protein>
    <recommendedName>
        <fullName evidence="5">Succinylglutamate desuccinylase/Aspartoacylase catalytic domain-containing protein</fullName>
    </recommendedName>
</protein>
<keyword evidence="4" id="KW-0862">Zinc</keyword>
<sequence length="315" mass="35666">MKKEILYSFSSYLRNEFKIEGYRFGKQGDLAEPAACIVGAMRGNEYQQLFICSLLVKRLKELEAEGAIVGENQILVVPCVNNFSMNVRMKYWVSDNSDINRQFPGNFDGDTTSRLAAHLLDKTKGFRYGIHFPSFYRKGDFIPHVRMPSTGKESVSLANLFGLPYVVTSKHRNYDKTTLNYNWQINGTDAFSIYSGATGNLDEPLAKQAVSSVLRFLTRMGILKYNCHNGYIASIIEEEDMVQVRTKAAGFFRRFAGVNEEVQRGQMLGEILDPYEGNRLAEVRSNVNGIVFYAANQPTILENATAFQIIKKLHE</sequence>
<dbReference type="PANTHER" id="PTHR37326">
    <property type="entry name" value="BLL3975 PROTEIN"/>
    <property type="match status" value="1"/>
</dbReference>
<evidence type="ECO:0000256" key="4">
    <source>
        <dbReference type="ARBA" id="ARBA00022833"/>
    </source>
</evidence>
<name>A0A916QBM4_9FIRM</name>
<accession>A0A916QBM4</accession>
<reference evidence="6" key="1">
    <citation type="submission" date="2020-06" db="EMBL/GenBank/DDBJ databases">
        <title>Characterization of fructooligosaccharide metabolism and fructooligosaccharide-degrading enzymes in human commensal butyrate producers.</title>
        <authorList>
            <person name="Tanno H."/>
            <person name="Fujii T."/>
            <person name="Hirano K."/>
            <person name="Maeno S."/>
            <person name="Tonozuka T."/>
            <person name="Sakamoto M."/>
            <person name="Ohkuma M."/>
            <person name="Tochio T."/>
            <person name="Endo A."/>
        </authorList>
    </citation>
    <scope>NUCLEOTIDE SEQUENCE</scope>
    <source>
        <strain evidence="6">JCM 17466</strain>
    </source>
</reference>
<evidence type="ECO:0000256" key="1">
    <source>
        <dbReference type="ARBA" id="ARBA00001947"/>
    </source>
</evidence>
<organism evidence="6 7">
    <name type="scientific">Anaerostipes butyraticus</name>
    <dbReference type="NCBI Taxonomy" id="645466"/>
    <lineage>
        <taxon>Bacteria</taxon>
        <taxon>Bacillati</taxon>
        <taxon>Bacillota</taxon>
        <taxon>Clostridia</taxon>
        <taxon>Lachnospirales</taxon>
        <taxon>Lachnospiraceae</taxon>
        <taxon>Anaerostipes</taxon>
    </lineage>
</organism>
<dbReference type="SUPFAM" id="SSF53187">
    <property type="entry name" value="Zn-dependent exopeptidases"/>
    <property type="match status" value="1"/>
</dbReference>
<dbReference type="Pfam" id="PF24827">
    <property type="entry name" value="AstE_AspA_cat"/>
    <property type="match status" value="1"/>
</dbReference>
<dbReference type="InterPro" id="IPR055438">
    <property type="entry name" value="AstE_AspA_cat"/>
</dbReference>
<dbReference type="CDD" id="cd06253">
    <property type="entry name" value="M14_ASTE_ASPA-like"/>
    <property type="match status" value="1"/>
</dbReference>
<dbReference type="PANTHER" id="PTHR37326:SF1">
    <property type="entry name" value="BLL3975 PROTEIN"/>
    <property type="match status" value="1"/>
</dbReference>
<keyword evidence="3" id="KW-0378">Hydrolase</keyword>
<evidence type="ECO:0000313" key="6">
    <source>
        <dbReference type="EMBL" id="GFO85499.1"/>
    </source>
</evidence>
<dbReference type="InterPro" id="IPR053138">
    <property type="entry name" value="N-alpha-Ac-DABA_deacetylase"/>
</dbReference>
<comment type="caution">
    <text evidence="6">The sequence shown here is derived from an EMBL/GenBank/DDBJ whole genome shotgun (WGS) entry which is preliminary data.</text>
</comment>
<dbReference type="Proteomes" id="UP000613208">
    <property type="component" value="Unassembled WGS sequence"/>
</dbReference>
<comment type="cofactor">
    <cofactor evidence="1">
        <name>Zn(2+)</name>
        <dbReference type="ChEBI" id="CHEBI:29105"/>
    </cofactor>
</comment>
<evidence type="ECO:0000256" key="2">
    <source>
        <dbReference type="ARBA" id="ARBA00022723"/>
    </source>
</evidence>
<dbReference type="AlphaFoldDB" id="A0A916QBM4"/>
<dbReference type="GO" id="GO:0046872">
    <property type="term" value="F:metal ion binding"/>
    <property type="evidence" value="ECO:0007669"/>
    <property type="project" value="UniProtKB-KW"/>
</dbReference>
<dbReference type="EMBL" id="BLYI01000043">
    <property type="protein sequence ID" value="GFO85499.1"/>
    <property type="molecule type" value="Genomic_DNA"/>
</dbReference>
<evidence type="ECO:0000259" key="5">
    <source>
        <dbReference type="Pfam" id="PF24827"/>
    </source>
</evidence>
<feature type="domain" description="Succinylglutamate desuccinylase/Aspartoacylase catalytic" evidence="5">
    <location>
        <begin position="33"/>
        <end position="217"/>
    </location>
</feature>
<dbReference type="RefSeq" id="WP_201311206.1">
    <property type="nucleotide sequence ID" value="NZ_BLYI01000043.1"/>
</dbReference>